<evidence type="ECO:0000256" key="2">
    <source>
        <dbReference type="ARBA" id="ARBA00022448"/>
    </source>
</evidence>
<keyword evidence="9 12" id="KW-0472">Membrane</keyword>
<comment type="catalytic activity">
    <reaction evidence="11">
        <text>K(+)(in) = K(+)(out)</text>
        <dbReference type="Rhea" id="RHEA:29463"/>
        <dbReference type="ChEBI" id="CHEBI:29103"/>
    </reaction>
</comment>
<evidence type="ECO:0000256" key="6">
    <source>
        <dbReference type="ARBA" id="ARBA00022958"/>
    </source>
</evidence>
<keyword evidence="5" id="KW-0631">Potassium channel</keyword>
<keyword evidence="8" id="KW-0406">Ion transport</keyword>
<dbReference type="InterPro" id="IPR036291">
    <property type="entry name" value="NAD(P)-bd_dom_sf"/>
</dbReference>
<feature type="domain" description="RCK N-terminal" evidence="13">
    <location>
        <begin position="114"/>
        <end position="239"/>
    </location>
</feature>
<dbReference type="Gene3D" id="3.40.50.720">
    <property type="entry name" value="NAD(P)-binding Rossmann-like Domain"/>
    <property type="match status" value="1"/>
</dbReference>
<evidence type="ECO:0000256" key="3">
    <source>
        <dbReference type="ARBA" id="ARBA00022538"/>
    </source>
</evidence>
<feature type="transmembrane region" description="Helical" evidence="12">
    <location>
        <begin position="18"/>
        <end position="37"/>
    </location>
</feature>
<evidence type="ECO:0000256" key="4">
    <source>
        <dbReference type="ARBA" id="ARBA00022692"/>
    </source>
</evidence>
<evidence type="ECO:0000256" key="7">
    <source>
        <dbReference type="ARBA" id="ARBA00022989"/>
    </source>
</evidence>
<evidence type="ECO:0000256" key="11">
    <source>
        <dbReference type="ARBA" id="ARBA00034430"/>
    </source>
</evidence>
<feature type="transmembrane region" description="Helical" evidence="12">
    <location>
        <begin position="49"/>
        <end position="67"/>
    </location>
</feature>
<gene>
    <name evidence="14" type="ORF">SAMN05216565_101215</name>
</gene>
<evidence type="ECO:0000256" key="9">
    <source>
        <dbReference type="ARBA" id="ARBA00023136"/>
    </source>
</evidence>
<reference evidence="15" key="1">
    <citation type="submission" date="2016-10" db="EMBL/GenBank/DDBJ databases">
        <authorList>
            <person name="Varghese N."/>
            <person name="Submissions S."/>
        </authorList>
    </citation>
    <scope>NUCLEOTIDE SEQUENCE [LARGE SCALE GENOMIC DNA]</scope>
    <source>
        <strain evidence="15">IBRC-M10078</strain>
    </source>
</reference>
<evidence type="ECO:0000313" key="14">
    <source>
        <dbReference type="EMBL" id="SDP01618.1"/>
    </source>
</evidence>
<name>A0A1H0PAA0_9BACI</name>
<evidence type="ECO:0000256" key="12">
    <source>
        <dbReference type="SAM" id="Phobius"/>
    </source>
</evidence>
<dbReference type="PROSITE" id="PS51201">
    <property type="entry name" value="RCK_N"/>
    <property type="match status" value="1"/>
</dbReference>
<dbReference type="STRING" id="930152.SAMN05216565_101215"/>
<proteinExistence type="predicted"/>
<protein>
    <submittedName>
        <fullName evidence="14">Voltage-gated potassium channel</fullName>
    </submittedName>
</protein>
<dbReference type="InterPro" id="IPR047871">
    <property type="entry name" value="K_chnl_Slo-like"/>
</dbReference>
<dbReference type="RefSeq" id="WP_090849282.1">
    <property type="nucleotide sequence ID" value="NZ_FNJU01000001.1"/>
</dbReference>
<dbReference type="EMBL" id="FNJU01000001">
    <property type="protein sequence ID" value="SDP01618.1"/>
    <property type="molecule type" value="Genomic_DNA"/>
</dbReference>
<dbReference type="InterPro" id="IPR003148">
    <property type="entry name" value="RCK_N"/>
</dbReference>
<keyword evidence="2" id="KW-0813">Transport</keyword>
<sequence length="337" mass="38456">MFSLHRILLKLVHLNNWILFWSSTTLLLVSTIMMVALEPETFPTLFDSFWWVMTTVTTVGYGDYYPVTITGRIYAIFLYIFGIGLIGVVIGKIIDSFGVLRKMREEGKLDYKGKNHIVIIGWSKKAEYAVEEILQTDPSMEIVLIDLLEKTPCANNRVFYVKGSATNHIILEKANIIGSRAVIIFADHKIEDSLLADGKTLLIATAVERLAKNAHTTVEVLHEEHIENFVHVHVDEFVVTHETVSRMAVRSAFTKGVSYVYSQLMSHKYGDDLYQITPRPDWKTYRDAFNALILEGATLIANREGINISRRLDDPIERDMELYIICDKTSYEKISNT</sequence>
<accession>A0A1H0PAA0</accession>
<keyword evidence="15" id="KW-1185">Reference proteome</keyword>
<dbReference type="PANTHER" id="PTHR10027:SF10">
    <property type="entry name" value="SLOWPOKE 2, ISOFORM D"/>
    <property type="match status" value="1"/>
</dbReference>
<evidence type="ECO:0000259" key="13">
    <source>
        <dbReference type="PROSITE" id="PS51201"/>
    </source>
</evidence>
<keyword evidence="6" id="KW-0630">Potassium</keyword>
<dbReference type="Pfam" id="PF22614">
    <property type="entry name" value="Slo-like_RCK"/>
    <property type="match status" value="1"/>
</dbReference>
<dbReference type="AlphaFoldDB" id="A0A1H0PAA0"/>
<dbReference type="GO" id="GO:0005886">
    <property type="term" value="C:plasma membrane"/>
    <property type="evidence" value="ECO:0007669"/>
    <property type="project" value="UniProtKB-SubCell"/>
</dbReference>
<evidence type="ECO:0000313" key="15">
    <source>
        <dbReference type="Proteomes" id="UP000199159"/>
    </source>
</evidence>
<organism evidence="14 15">
    <name type="scientific">Litchfieldia salsa</name>
    <dbReference type="NCBI Taxonomy" id="930152"/>
    <lineage>
        <taxon>Bacteria</taxon>
        <taxon>Bacillati</taxon>
        <taxon>Bacillota</taxon>
        <taxon>Bacilli</taxon>
        <taxon>Bacillales</taxon>
        <taxon>Bacillaceae</taxon>
        <taxon>Litchfieldia</taxon>
    </lineage>
</organism>
<evidence type="ECO:0000256" key="5">
    <source>
        <dbReference type="ARBA" id="ARBA00022826"/>
    </source>
</evidence>
<keyword evidence="10 14" id="KW-0407">Ion channel</keyword>
<dbReference type="Proteomes" id="UP000199159">
    <property type="component" value="Unassembled WGS sequence"/>
</dbReference>
<comment type="subcellular location">
    <subcellularLocation>
        <location evidence="1">Cell membrane</location>
        <topology evidence="1">Multi-pass membrane protein</topology>
    </subcellularLocation>
</comment>
<dbReference type="SUPFAM" id="SSF81324">
    <property type="entry name" value="Voltage-gated potassium channels"/>
    <property type="match status" value="1"/>
</dbReference>
<evidence type="ECO:0000256" key="8">
    <source>
        <dbReference type="ARBA" id="ARBA00023065"/>
    </source>
</evidence>
<keyword evidence="3" id="KW-0633">Potassium transport</keyword>
<dbReference type="SUPFAM" id="SSF51735">
    <property type="entry name" value="NAD(P)-binding Rossmann-fold domains"/>
    <property type="match status" value="1"/>
</dbReference>
<dbReference type="PRINTS" id="PR00169">
    <property type="entry name" value="KCHANNEL"/>
</dbReference>
<dbReference type="InterPro" id="IPR013099">
    <property type="entry name" value="K_chnl_dom"/>
</dbReference>
<evidence type="ECO:0000256" key="1">
    <source>
        <dbReference type="ARBA" id="ARBA00004651"/>
    </source>
</evidence>
<keyword evidence="7 12" id="KW-1133">Transmembrane helix</keyword>
<dbReference type="Gene3D" id="1.10.287.70">
    <property type="match status" value="1"/>
</dbReference>
<dbReference type="OrthoDB" id="9785285at2"/>
<dbReference type="PANTHER" id="PTHR10027">
    <property type="entry name" value="CALCIUM-ACTIVATED POTASSIUM CHANNEL ALPHA CHAIN"/>
    <property type="match status" value="1"/>
</dbReference>
<dbReference type="Pfam" id="PF07885">
    <property type="entry name" value="Ion_trans_2"/>
    <property type="match status" value="1"/>
</dbReference>
<feature type="transmembrane region" description="Helical" evidence="12">
    <location>
        <begin position="73"/>
        <end position="94"/>
    </location>
</feature>
<keyword evidence="4 12" id="KW-0812">Transmembrane</keyword>
<dbReference type="GO" id="GO:0005267">
    <property type="term" value="F:potassium channel activity"/>
    <property type="evidence" value="ECO:0007669"/>
    <property type="project" value="UniProtKB-KW"/>
</dbReference>
<evidence type="ECO:0000256" key="10">
    <source>
        <dbReference type="ARBA" id="ARBA00023303"/>
    </source>
</evidence>